<gene>
    <name evidence="1" type="ORF">METZ01_LOCUS104697</name>
</gene>
<reference evidence="1" key="1">
    <citation type="submission" date="2018-05" db="EMBL/GenBank/DDBJ databases">
        <authorList>
            <person name="Lanie J.A."/>
            <person name="Ng W.-L."/>
            <person name="Kazmierczak K.M."/>
            <person name="Andrzejewski T.M."/>
            <person name="Davidsen T.M."/>
            <person name="Wayne K.J."/>
            <person name="Tettelin H."/>
            <person name="Glass J.I."/>
            <person name="Rusch D."/>
            <person name="Podicherti R."/>
            <person name="Tsui H.-C.T."/>
            <person name="Winkler M.E."/>
        </authorList>
    </citation>
    <scope>NUCLEOTIDE SEQUENCE</scope>
</reference>
<dbReference type="AlphaFoldDB" id="A0A381WIT4"/>
<proteinExistence type="predicted"/>
<dbReference type="EMBL" id="UINC01011799">
    <property type="protein sequence ID" value="SVA51843.1"/>
    <property type="molecule type" value="Genomic_DNA"/>
</dbReference>
<evidence type="ECO:0000313" key="1">
    <source>
        <dbReference type="EMBL" id="SVA51843.1"/>
    </source>
</evidence>
<sequence>MIRQTVIFFLILELAFGLVPNPCNDERYLQIKDKSLDNMSDREYSYFLQKEKECNEYTMAQISKGSIDISEPEPEALNKNQRLNVLLGLDPDTKLDEDIFNIFVKKLDSLNVDISEFEDGYEWSGGYYGVKTYIDENIDELLNIFAGKKKLILTDTKVSNDDDDTEREPRSDKDIEIFEDEQIAEPKSKRSGFRIGGTLIRPVMTGAFFSEYSPYFDIGIVINTPIGIKLGPVFASIGLELNRYSFANPSADDSLSYFGKYIAGVIDIDISEVIRFGGQNNENHILGGLADYDNGIGIVGGADQIIRLSKKLPISLSIIERFNLLKLDSGSITYWVSLGANIGFHF</sequence>
<organism evidence="1">
    <name type="scientific">marine metagenome</name>
    <dbReference type="NCBI Taxonomy" id="408172"/>
    <lineage>
        <taxon>unclassified sequences</taxon>
        <taxon>metagenomes</taxon>
        <taxon>ecological metagenomes</taxon>
    </lineage>
</organism>
<name>A0A381WIT4_9ZZZZ</name>
<protein>
    <submittedName>
        <fullName evidence="1">Uncharacterized protein</fullName>
    </submittedName>
</protein>
<accession>A0A381WIT4</accession>